<protein>
    <submittedName>
        <fullName evidence="1">Uncharacterized protein</fullName>
    </submittedName>
</protein>
<dbReference type="SUPFAM" id="SSF110857">
    <property type="entry name" value="Gamma-glutamyl cyclotransferase-like"/>
    <property type="match status" value="1"/>
</dbReference>
<reference evidence="1 2" key="1">
    <citation type="submission" date="2018-11" db="EMBL/GenBank/DDBJ databases">
        <title>Genome assembly of Steccherinum ochraceum LE-BIN_3174, the white-rot fungus of the Steccherinaceae family (The Residual Polyporoid clade, Polyporales, Basidiomycota).</title>
        <authorList>
            <person name="Fedorova T.V."/>
            <person name="Glazunova O.A."/>
            <person name="Landesman E.O."/>
            <person name="Moiseenko K.V."/>
            <person name="Psurtseva N.V."/>
            <person name="Savinova O.S."/>
            <person name="Shakhova N.V."/>
            <person name="Tyazhelova T.V."/>
            <person name="Vasina D.V."/>
        </authorList>
    </citation>
    <scope>NUCLEOTIDE SEQUENCE [LARGE SCALE GENOMIC DNA]</scope>
    <source>
        <strain evidence="1 2">LE-BIN_3174</strain>
    </source>
</reference>
<gene>
    <name evidence="1" type="ORF">EIP91_005648</name>
</gene>
<comment type="caution">
    <text evidence="1">The sequence shown here is derived from an EMBL/GenBank/DDBJ whole genome shotgun (WGS) entry which is preliminary data.</text>
</comment>
<accession>A0A4V2MVT9</accession>
<evidence type="ECO:0000313" key="2">
    <source>
        <dbReference type="Proteomes" id="UP000292702"/>
    </source>
</evidence>
<keyword evidence="2" id="KW-1185">Reference proteome</keyword>
<dbReference type="InterPro" id="IPR036568">
    <property type="entry name" value="GGCT-like_sf"/>
</dbReference>
<dbReference type="AlphaFoldDB" id="A0A4V2MVT9"/>
<dbReference type="InterPro" id="IPR013024">
    <property type="entry name" value="GGCT-like"/>
</dbReference>
<dbReference type="Proteomes" id="UP000292702">
    <property type="component" value="Unassembled WGS sequence"/>
</dbReference>
<dbReference type="OrthoDB" id="3262926at2759"/>
<sequence length="257" mass="28118">MNQYIPLDDDFFPDWGTDSVSRSTSLSERINLPSSVVLSSHPDLTTTNATYSLPSSHISSYLTNRTPCLLFFYGTLSLPHILQRVLSLDSAPILLPATIEGYSVKMWGPYPALIRPGQFQHLHNQQISPSSSNAAAVLSSVTAKMKSKLKRARSGSSSSVRAVSVSSSDGNPPDEVVVAAAEVSKEPIPGMAYWGTEEDIPELLRYEGENYEMVECVIRAGQDETMGRTFVWCGYPDELSEGSFDPTMFPDVENGVL</sequence>
<name>A0A4V2MVT9_9APHY</name>
<dbReference type="EMBL" id="RWJN01000305">
    <property type="protein sequence ID" value="TCD63347.1"/>
    <property type="molecule type" value="Genomic_DNA"/>
</dbReference>
<dbReference type="Gene3D" id="3.10.490.10">
    <property type="entry name" value="Gamma-glutamyl cyclotransferase-like"/>
    <property type="match status" value="1"/>
</dbReference>
<organism evidence="1 2">
    <name type="scientific">Steccherinum ochraceum</name>
    <dbReference type="NCBI Taxonomy" id="92696"/>
    <lineage>
        <taxon>Eukaryota</taxon>
        <taxon>Fungi</taxon>
        <taxon>Dikarya</taxon>
        <taxon>Basidiomycota</taxon>
        <taxon>Agaricomycotina</taxon>
        <taxon>Agaricomycetes</taxon>
        <taxon>Polyporales</taxon>
        <taxon>Steccherinaceae</taxon>
        <taxon>Steccherinum</taxon>
    </lineage>
</organism>
<evidence type="ECO:0000313" key="1">
    <source>
        <dbReference type="EMBL" id="TCD63347.1"/>
    </source>
</evidence>
<dbReference type="CDD" id="cd06661">
    <property type="entry name" value="GGCT_like"/>
    <property type="match status" value="1"/>
</dbReference>
<proteinExistence type="predicted"/>